<protein>
    <submittedName>
        <fullName evidence="2">Ribonuclease Z</fullName>
        <ecNumber evidence="2">3.1.26.11</ecNumber>
    </submittedName>
</protein>
<accession>A0A6J4MLE7</accession>
<sequence>MATLHLLGTGAGLSDGSRTTTMLAFQNNGSTLVVDCGGDVVQRLLAAGIDLASITALILTHEHPDHVSGFPLFMEKIWLAGRRHPIPVHGPEAALSQARRTFESFNTSGWEGLPEIQWHSVPLEQDALVLEDNSWRVTAAPGTHSVPVVGLRVEARPNGGTVTYSADTERSDAIARLARDADILVHEGTGGFGGHTTVEDAARVAAEAKAARLVVVHIPPDVTERDAEQAREHFPALELGNDGATFTF</sequence>
<dbReference type="GO" id="GO:0042781">
    <property type="term" value="F:3'-tRNA processing endoribonuclease activity"/>
    <property type="evidence" value="ECO:0007669"/>
    <property type="project" value="UniProtKB-EC"/>
</dbReference>
<evidence type="ECO:0000259" key="1">
    <source>
        <dbReference type="SMART" id="SM00849"/>
    </source>
</evidence>
<reference evidence="2" key="1">
    <citation type="submission" date="2020-02" db="EMBL/GenBank/DDBJ databases">
        <authorList>
            <person name="Meier V. D."/>
        </authorList>
    </citation>
    <scope>NUCLEOTIDE SEQUENCE</scope>
    <source>
        <strain evidence="2">AVDCRST_MAG89</strain>
    </source>
</reference>
<dbReference type="InterPro" id="IPR001279">
    <property type="entry name" value="Metallo-B-lactamas"/>
</dbReference>
<keyword evidence="2" id="KW-0378">Hydrolase</keyword>
<dbReference type="EMBL" id="CADCTV010000776">
    <property type="protein sequence ID" value="CAA9360419.1"/>
    <property type="molecule type" value="Genomic_DNA"/>
</dbReference>
<dbReference type="InterPro" id="IPR036866">
    <property type="entry name" value="RibonucZ/Hydroxyglut_hydro"/>
</dbReference>
<dbReference type="SMART" id="SM00849">
    <property type="entry name" value="Lactamase_B"/>
    <property type="match status" value="1"/>
</dbReference>
<dbReference type="PANTHER" id="PTHR46018">
    <property type="entry name" value="ZINC PHOSPHODIESTERASE ELAC PROTEIN 1"/>
    <property type="match status" value="1"/>
</dbReference>
<proteinExistence type="predicted"/>
<dbReference type="AlphaFoldDB" id="A0A6J4MLE7"/>
<dbReference type="PANTHER" id="PTHR46018:SF2">
    <property type="entry name" value="ZINC PHOSPHODIESTERASE ELAC PROTEIN 1"/>
    <property type="match status" value="1"/>
</dbReference>
<gene>
    <name evidence="2" type="ORF">AVDCRST_MAG89-3709</name>
</gene>
<dbReference type="Pfam" id="PF12706">
    <property type="entry name" value="Lactamase_B_2"/>
    <property type="match status" value="1"/>
</dbReference>
<organism evidence="2">
    <name type="scientific">uncultured Gemmatimonadota bacterium</name>
    <dbReference type="NCBI Taxonomy" id="203437"/>
    <lineage>
        <taxon>Bacteria</taxon>
        <taxon>Pseudomonadati</taxon>
        <taxon>Gemmatimonadota</taxon>
        <taxon>environmental samples</taxon>
    </lineage>
</organism>
<dbReference type="EC" id="3.1.26.11" evidence="2"/>
<dbReference type="SUPFAM" id="SSF56281">
    <property type="entry name" value="Metallo-hydrolase/oxidoreductase"/>
    <property type="match status" value="1"/>
</dbReference>
<name>A0A6J4MLE7_9BACT</name>
<dbReference type="Gene3D" id="3.60.15.10">
    <property type="entry name" value="Ribonuclease Z/Hydroxyacylglutathione hydrolase-like"/>
    <property type="match status" value="1"/>
</dbReference>
<feature type="domain" description="Metallo-beta-lactamase" evidence="1">
    <location>
        <begin position="19"/>
        <end position="217"/>
    </location>
</feature>
<evidence type="ECO:0000313" key="2">
    <source>
        <dbReference type="EMBL" id="CAA9360419.1"/>
    </source>
</evidence>